<reference evidence="2" key="1">
    <citation type="submission" date="2021-03" db="EMBL/GenBank/DDBJ databases">
        <authorList>
            <person name="Tagirdzhanova G."/>
        </authorList>
    </citation>
    <scope>NUCLEOTIDE SEQUENCE</scope>
</reference>
<keyword evidence="3" id="KW-1185">Reference proteome</keyword>
<dbReference type="Proteomes" id="UP000664534">
    <property type="component" value="Unassembled WGS sequence"/>
</dbReference>
<gene>
    <name evidence="2" type="ORF">IMSHALPRED_001754</name>
</gene>
<name>A0A8H3J3W6_9LECA</name>
<protein>
    <submittedName>
        <fullName evidence="2">Uncharacterized protein</fullName>
    </submittedName>
</protein>
<accession>A0A8H3J3W6</accession>
<feature type="chain" id="PRO_5034034080" evidence="1">
    <location>
        <begin position="22"/>
        <end position="227"/>
    </location>
</feature>
<evidence type="ECO:0000313" key="2">
    <source>
        <dbReference type="EMBL" id="CAF9940109.1"/>
    </source>
</evidence>
<comment type="caution">
    <text evidence="2">The sequence shown here is derived from an EMBL/GenBank/DDBJ whole genome shotgun (WGS) entry which is preliminary data.</text>
</comment>
<dbReference type="OrthoDB" id="5382698at2759"/>
<evidence type="ECO:0000256" key="1">
    <source>
        <dbReference type="SAM" id="SignalP"/>
    </source>
</evidence>
<sequence length="227" mass="23127">MLIQSCWLSSLLIIASATAHAFPPAGLKPRYLATGTGISLPSTIPPPYPTSNATGISAPTGSIYPTSSISTATPTPTASGPFYLVVADTGTDLDGEYAYISADTSGADILVLYLANAPDEVASFSTFNLNADGTLQNEFAGGIAAIFPGGTSGSLFFENEVYVDEAGDVKSICEIVGGVLTCQTGADTVFFVCPFQDIFGTLVGGTINVGLSTQSGCTTLTLLAVPV</sequence>
<dbReference type="AlphaFoldDB" id="A0A8H3J3W6"/>
<proteinExistence type="predicted"/>
<organism evidence="2 3">
    <name type="scientific">Imshaugia aleurites</name>
    <dbReference type="NCBI Taxonomy" id="172621"/>
    <lineage>
        <taxon>Eukaryota</taxon>
        <taxon>Fungi</taxon>
        <taxon>Dikarya</taxon>
        <taxon>Ascomycota</taxon>
        <taxon>Pezizomycotina</taxon>
        <taxon>Lecanoromycetes</taxon>
        <taxon>OSLEUM clade</taxon>
        <taxon>Lecanoromycetidae</taxon>
        <taxon>Lecanorales</taxon>
        <taxon>Lecanorineae</taxon>
        <taxon>Parmeliaceae</taxon>
        <taxon>Imshaugia</taxon>
    </lineage>
</organism>
<feature type="signal peptide" evidence="1">
    <location>
        <begin position="1"/>
        <end position="21"/>
    </location>
</feature>
<keyword evidence="1" id="KW-0732">Signal</keyword>
<dbReference type="EMBL" id="CAJPDT010000127">
    <property type="protein sequence ID" value="CAF9940109.1"/>
    <property type="molecule type" value="Genomic_DNA"/>
</dbReference>
<evidence type="ECO:0000313" key="3">
    <source>
        <dbReference type="Proteomes" id="UP000664534"/>
    </source>
</evidence>